<dbReference type="AlphaFoldDB" id="X0H7X4"/>
<feature type="domain" description="Zn(2)-C6 fungal-type" evidence="6">
    <location>
        <begin position="48"/>
        <end position="79"/>
    </location>
</feature>
<dbReference type="PROSITE" id="PS00463">
    <property type="entry name" value="ZN2_CY6_FUNGAL_1"/>
    <property type="match status" value="1"/>
</dbReference>
<dbReference type="SUPFAM" id="SSF57701">
    <property type="entry name" value="Zn2/Cys6 DNA-binding domain"/>
    <property type="match status" value="1"/>
</dbReference>
<dbReference type="CDD" id="cd12148">
    <property type="entry name" value="fungal_TF_MHR"/>
    <property type="match status" value="1"/>
</dbReference>
<dbReference type="PANTHER" id="PTHR47424:SF5">
    <property type="entry name" value="ZN(II)2CYS6 TRANSCRIPTION FACTOR (EUROFUNG)"/>
    <property type="match status" value="1"/>
</dbReference>
<dbReference type="InterPro" id="IPR001138">
    <property type="entry name" value="Zn2Cys6_DnaBD"/>
</dbReference>
<dbReference type="SMART" id="SM00906">
    <property type="entry name" value="Fungal_trans"/>
    <property type="match status" value="1"/>
</dbReference>
<dbReference type="CDD" id="cd00067">
    <property type="entry name" value="GAL4"/>
    <property type="match status" value="1"/>
</dbReference>
<dbReference type="Pfam" id="PF04082">
    <property type="entry name" value="Fungal_trans"/>
    <property type="match status" value="1"/>
</dbReference>
<evidence type="ECO:0000313" key="7">
    <source>
        <dbReference type="EMBL" id="EXL68061.1"/>
    </source>
</evidence>
<protein>
    <recommendedName>
        <fullName evidence="6">Zn(2)-C6 fungal-type domain-containing protein</fullName>
    </recommendedName>
</protein>
<dbReference type="GO" id="GO:0005634">
    <property type="term" value="C:nucleus"/>
    <property type="evidence" value="ECO:0007669"/>
    <property type="project" value="TreeGrafter"/>
</dbReference>
<keyword evidence="4" id="KW-0539">Nucleus</keyword>
<feature type="compositionally biased region" description="Polar residues" evidence="5">
    <location>
        <begin position="26"/>
        <end position="37"/>
    </location>
</feature>
<gene>
    <name evidence="7" type="ORF">FOPG_15858</name>
</gene>
<dbReference type="PROSITE" id="PS50048">
    <property type="entry name" value="ZN2_CY6_FUNGAL_2"/>
    <property type="match status" value="1"/>
</dbReference>
<dbReference type="GO" id="GO:0006351">
    <property type="term" value="P:DNA-templated transcription"/>
    <property type="evidence" value="ECO:0007669"/>
    <property type="project" value="InterPro"/>
</dbReference>
<organism evidence="7">
    <name type="scientific">Fusarium oxysporum f. sp. conglutinans race 2 54008</name>
    <dbReference type="NCBI Taxonomy" id="1089457"/>
    <lineage>
        <taxon>Eukaryota</taxon>
        <taxon>Fungi</taxon>
        <taxon>Dikarya</taxon>
        <taxon>Ascomycota</taxon>
        <taxon>Pezizomycotina</taxon>
        <taxon>Sordariomycetes</taxon>
        <taxon>Hypocreomycetidae</taxon>
        <taxon>Hypocreales</taxon>
        <taxon>Nectriaceae</taxon>
        <taxon>Fusarium</taxon>
        <taxon>Fusarium oxysporum species complex</taxon>
    </lineage>
</organism>
<dbReference type="InterPro" id="IPR007219">
    <property type="entry name" value="XnlR_reg_dom"/>
</dbReference>
<dbReference type="GO" id="GO:0000978">
    <property type="term" value="F:RNA polymerase II cis-regulatory region sequence-specific DNA binding"/>
    <property type="evidence" value="ECO:0007669"/>
    <property type="project" value="TreeGrafter"/>
</dbReference>
<dbReference type="EMBL" id="JH658941">
    <property type="protein sequence ID" value="EXL68061.1"/>
    <property type="molecule type" value="Genomic_DNA"/>
</dbReference>
<reference evidence="7" key="2">
    <citation type="submission" date="2012-05" db="EMBL/GenBank/DDBJ databases">
        <title>The Genome Annotation of Fusarium oxysporum PHW808.</title>
        <authorList>
            <consortium name="The Broad Institute Genomics Platform"/>
            <person name="Ma L.-J."/>
            <person name="Corby-Kistler H."/>
            <person name="Broz K."/>
            <person name="Gale L.R."/>
            <person name="Jonkers W."/>
            <person name="O'Donnell K."/>
            <person name="Ploetz R."/>
            <person name="Steinberg C."/>
            <person name="Schwartz D.C."/>
            <person name="VanEtten H."/>
            <person name="Zhou S."/>
            <person name="Young S.K."/>
            <person name="Zeng Q."/>
            <person name="Gargeya S."/>
            <person name="Fitzgerald M."/>
            <person name="Abouelleil A."/>
            <person name="Alvarado L."/>
            <person name="Chapman S.B."/>
            <person name="Gainer-Dewar J."/>
            <person name="Goldberg J."/>
            <person name="Griggs A."/>
            <person name="Gujja S."/>
            <person name="Hansen M."/>
            <person name="Howarth C."/>
            <person name="Imamovic A."/>
            <person name="Ireland A."/>
            <person name="Larimer J."/>
            <person name="McCowan C."/>
            <person name="Murphy C."/>
            <person name="Pearson M."/>
            <person name="Poon T.W."/>
            <person name="Priest M."/>
            <person name="Roberts A."/>
            <person name="Saif S."/>
            <person name="Shea T."/>
            <person name="Sykes S."/>
            <person name="Wortman J."/>
            <person name="Nusbaum C."/>
            <person name="Birren B."/>
        </authorList>
    </citation>
    <scope>NUCLEOTIDE SEQUENCE</scope>
    <source>
        <strain evidence="7">54008</strain>
    </source>
</reference>
<dbReference type="InterPro" id="IPR051127">
    <property type="entry name" value="Fungal_SecMet_Regulators"/>
</dbReference>
<dbReference type="Gene3D" id="4.10.240.10">
    <property type="entry name" value="Zn(2)-C6 fungal-type DNA-binding domain"/>
    <property type="match status" value="1"/>
</dbReference>
<name>X0H7X4_FUSOX</name>
<accession>X0H7X4</accession>
<dbReference type="HOGENOM" id="CLU_008828_1_1_1"/>
<feature type="region of interest" description="Disordered" evidence="5">
    <location>
        <begin position="1"/>
        <end position="40"/>
    </location>
</feature>
<keyword evidence="1" id="KW-0479">Metal-binding</keyword>
<dbReference type="GO" id="GO:0000435">
    <property type="term" value="P:positive regulation of transcription from RNA polymerase II promoter by galactose"/>
    <property type="evidence" value="ECO:0007669"/>
    <property type="project" value="TreeGrafter"/>
</dbReference>
<dbReference type="GO" id="GO:0000981">
    <property type="term" value="F:DNA-binding transcription factor activity, RNA polymerase II-specific"/>
    <property type="evidence" value="ECO:0007669"/>
    <property type="project" value="InterPro"/>
</dbReference>
<evidence type="ECO:0000259" key="6">
    <source>
        <dbReference type="PROSITE" id="PS50048"/>
    </source>
</evidence>
<keyword evidence="2" id="KW-0805">Transcription regulation</keyword>
<dbReference type="Proteomes" id="UP000030676">
    <property type="component" value="Unassembled WGS sequence"/>
</dbReference>
<evidence type="ECO:0000256" key="3">
    <source>
        <dbReference type="ARBA" id="ARBA00023163"/>
    </source>
</evidence>
<feature type="compositionally biased region" description="Basic and acidic residues" evidence="5">
    <location>
        <begin position="1"/>
        <end position="12"/>
    </location>
</feature>
<dbReference type="GO" id="GO:0008270">
    <property type="term" value="F:zinc ion binding"/>
    <property type="evidence" value="ECO:0007669"/>
    <property type="project" value="InterPro"/>
</dbReference>
<proteinExistence type="predicted"/>
<evidence type="ECO:0000256" key="2">
    <source>
        <dbReference type="ARBA" id="ARBA00023015"/>
    </source>
</evidence>
<feature type="region of interest" description="Disordered" evidence="5">
    <location>
        <begin position="126"/>
        <end position="155"/>
    </location>
</feature>
<evidence type="ECO:0000256" key="5">
    <source>
        <dbReference type="SAM" id="MobiDB-lite"/>
    </source>
</evidence>
<dbReference type="OrthoDB" id="39175at2759"/>
<feature type="compositionally biased region" description="Polar residues" evidence="5">
    <location>
        <begin position="128"/>
        <end position="146"/>
    </location>
</feature>
<reference evidence="7" key="1">
    <citation type="submission" date="2011-11" db="EMBL/GenBank/DDBJ databases">
        <title>The Genome Sequence of Fusarium oxysporum PHW808.</title>
        <authorList>
            <consortium name="The Broad Institute Genome Sequencing Platform"/>
            <person name="Ma L.-J."/>
            <person name="Gale L.R."/>
            <person name="Schwartz D.C."/>
            <person name="Zhou S."/>
            <person name="Corby-Kistler H."/>
            <person name="Young S.K."/>
            <person name="Zeng Q."/>
            <person name="Gargeya S."/>
            <person name="Fitzgerald M."/>
            <person name="Haas B."/>
            <person name="Abouelleil A."/>
            <person name="Alvarado L."/>
            <person name="Arachchi H.M."/>
            <person name="Berlin A."/>
            <person name="Brown A."/>
            <person name="Chapman S.B."/>
            <person name="Chen Z."/>
            <person name="Dunbar C."/>
            <person name="Freedman E."/>
            <person name="Gearin G."/>
            <person name="Goldberg J."/>
            <person name="Griggs A."/>
            <person name="Gujja S."/>
            <person name="Heiman D."/>
            <person name="Howarth C."/>
            <person name="Larson L."/>
            <person name="Lui A."/>
            <person name="MacDonald P.J.P."/>
            <person name="Montmayeur A."/>
            <person name="Murphy C."/>
            <person name="Neiman D."/>
            <person name="Pearson M."/>
            <person name="Priest M."/>
            <person name="Roberts A."/>
            <person name="Saif S."/>
            <person name="Shea T."/>
            <person name="Shenoy N."/>
            <person name="Sisk P."/>
            <person name="Stolte C."/>
            <person name="Sykes S."/>
            <person name="Wortman J."/>
            <person name="Nusbaum C."/>
            <person name="Birren B."/>
        </authorList>
    </citation>
    <scope>NUCLEOTIDE SEQUENCE [LARGE SCALE GENOMIC DNA]</scope>
    <source>
        <strain evidence="7">54008</strain>
    </source>
</reference>
<sequence>MDHQQTPEKMLEKQSVSTPKKRNAADTESNAETTVTGRSKRGKYTSVACGDCKKKKLKCIPSDDNSCERCIAGGLTCTFATSAAQVAKAKPEEGQHIQALNHQLSQLLQQVSDLVGVVRELKEKHQEASTVSSHPWDSIVTPSPASTHREEVPKQPQFVGPTRSAFGFLVSERSLNRMGIPKFDSLPPSGAQSPSEFVNDGPVSDLSFWDRCTPGDVTRYLVIFQEEVELVYPFIDISEHIAKSKEILHAIQSGRLGSEDDTSGSTLRSKDIALAKVAMATGMVLEETSKIELSTAIVNSVETNVSSILSSQVDLKEIQLLTMLSIYYFHSGEELLAWRSIGIAAREALEMGLHQKRSLFDNFKDSDSRRLATRVFWCVYVLDRRWSFGTSLSFALVDKDVDPELPKPDEEYLYLQCMVGYGQLCSKIWEAIPPFGSASQTIPDETAAALDLCTQDWLDSIPPHLRLRHPRLGLASRAQPRLPHRLRALLYLRGNYVRILIYRHHLMSTASIAANPQNAWLVVDIAQDSIHVLVHLHATTDIYSRQQNAFNYFLLSALAVIFLAVCHAPEIFSVPCRRILSEGVDLVRGLSRHSIVSKRLWRSIRGMIPRMKTFGFPHSNCEESDGQKYGGSGTTDTQNHITEPATDMDEQMPMTITDNEVFPFGDMTMPEADLASSIPDMFQMRDDLLDLFDAFGQGHQFLQPVPGTFREEGEFSMANYQGKDISMRFQGLI</sequence>
<dbReference type="InterPro" id="IPR036864">
    <property type="entry name" value="Zn2-C6_fun-type_DNA-bd_sf"/>
</dbReference>
<evidence type="ECO:0000256" key="4">
    <source>
        <dbReference type="ARBA" id="ARBA00023242"/>
    </source>
</evidence>
<dbReference type="PANTHER" id="PTHR47424">
    <property type="entry name" value="REGULATORY PROTEIN GAL4"/>
    <property type="match status" value="1"/>
</dbReference>
<keyword evidence="3" id="KW-0804">Transcription</keyword>
<evidence type="ECO:0000256" key="1">
    <source>
        <dbReference type="ARBA" id="ARBA00022723"/>
    </source>
</evidence>